<dbReference type="OrthoDB" id="10019596at2759"/>
<keyword evidence="2" id="KW-0165">Cleavage on pair of basic residues</keyword>
<dbReference type="Proteomes" id="UP000792457">
    <property type="component" value="Unassembled WGS sequence"/>
</dbReference>
<dbReference type="AlphaFoldDB" id="A0A8K0NY70"/>
<dbReference type="Gene3D" id="1.10.100.10">
    <property type="entry name" value="Insulin-like"/>
    <property type="match status" value="1"/>
</dbReference>
<proteinExistence type="inferred from homology"/>
<evidence type="ECO:0000256" key="3">
    <source>
        <dbReference type="ARBA" id="ARBA00022729"/>
    </source>
</evidence>
<comment type="similarity">
    <text evidence="1">Belongs to the insulin family.</text>
</comment>
<protein>
    <recommendedName>
        <fullName evidence="7">Insulin-like domain-containing protein</fullName>
    </recommendedName>
</protein>
<feature type="region of interest" description="Disordered" evidence="4">
    <location>
        <begin position="1"/>
        <end position="90"/>
    </location>
</feature>
<feature type="region of interest" description="Disordered" evidence="4">
    <location>
        <begin position="200"/>
        <end position="278"/>
    </location>
</feature>
<dbReference type="CDD" id="cd00101">
    <property type="entry name" value="IlGF_like"/>
    <property type="match status" value="1"/>
</dbReference>
<evidence type="ECO:0000256" key="1">
    <source>
        <dbReference type="ARBA" id="ARBA00009034"/>
    </source>
</evidence>
<feature type="compositionally biased region" description="Pro residues" evidence="4">
    <location>
        <begin position="1"/>
        <end position="10"/>
    </location>
</feature>
<name>A0A8K0NY70_LADFU</name>
<dbReference type="SUPFAM" id="SSF56994">
    <property type="entry name" value="Insulin-like"/>
    <property type="match status" value="1"/>
</dbReference>
<feature type="compositionally biased region" description="Basic residues" evidence="4">
    <location>
        <begin position="246"/>
        <end position="264"/>
    </location>
</feature>
<reference evidence="5" key="1">
    <citation type="submission" date="2013-04" db="EMBL/GenBank/DDBJ databases">
        <authorList>
            <person name="Qu J."/>
            <person name="Murali S.C."/>
            <person name="Bandaranaike D."/>
            <person name="Bellair M."/>
            <person name="Blankenburg K."/>
            <person name="Chao H."/>
            <person name="Dinh H."/>
            <person name="Doddapaneni H."/>
            <person name="Downs B."/>
            <person name="Dugan-Rocha S."/>
            <person name="Elkadiri S."/>
            <person name="Gnanaolivu R.D."/>
            <person name="Hernandez B."/>
            <person name="Javaid M."/>
            <person name="Jayaseelan J.C."/>
            <person name="Lee S."/>
            <person name="Li M."/>
            <person name="Ming W."/>
            <person name="Munidasa M."/>
            <person name="Muniz J."/>
            <person name="Nguyen L."/>
            <person name="Ongeri F."/>
            <person name="Osuji N."/>
            <person name="Pu L.-L."/>
            <person name="Puazo M."/>
            <person name="Qu C."/>
            <person name="Quiroz J."/>
            <person name="Raj R."/>
            <person name="Weissenberger G."/>
            <person name="Xin Y."/>
            <person name="Zou X."/>
            <person name="Han Y."/>
            <person name="Richards S."/>
            <person name="Worley K."/>
            <person name="Muzny D."/>
            <person name="Gibbs R."/>
        </authorList>
    </citation>
    <scope>NUCLEOTIDE SEQUENCE</scope>
    <source>
        <strain evidence="5">Sampled in the wild</strain>
    </source>
</reference>
<feature type="compositionally biased region" description="Basic and acidic residues" evidence="4">
    <location>
        <begin position="63"/>
        <end position="75"/>
    </location>
</feature>
<keyword evidence="6" id="KW-1185">Reference proteome</keyword>
<evidence type="ECO:0000256" key="2">
    <source>
        <dbReference type="ARBA" id="ARBA00022685"/>
    </source>
</evidence>
<comment type="caution">
    <text evidence="5">The sequence shown here is derived from an EMBL/GenBank/DDBJ whole genome shotgun (WGS) entry which is preliminary data.</text>
</comment>
<dbReference type="GO" id="GO:0005576">
    <property type="term" value="C:extracellular region"/>
    <property type="evidence" value="ECO:0007669"/>
    <property type="project" value="UniProtKB-ARBA"/>
</dbReference>
<evidence type="ECO:0000256" key="4">
    <source>
        <dbReference type="SAM" id="MobiDB-lite"/>
    </source>
</evidence>
<dbReference type="InterPro" id="IPR022353">
    <property type="entry name" value="Insulin_CS"/>
</dbReference>
<dbReference type="EMBL" id="KZ308186">
    <property type="protein sequence ID" value="KAG8224164.1"/>
    <property type="molecule type" value="Genomic_DNA"/>
</dbReference>
<organism evidence="5 6">
    <name type="scientific">Ladona fulva</name>
    <name type="common">Scarce chaser dragonfly</name>
    <name type="synonym">Libellula fulva</name>
    <dbReference type="NCBI Taxonomy" id="123851"/>
    <lineage>
        <taxon>Eukaryota</taxon>
        <taxon>Metazoa</taxon>
        <taxon>Ecdysozoa</taxon>
        <taxon>Arthropoda</taxon>
        <taxon>Hexapoda</taxon>
        <taxon>Insecta</taxon>
        <taxon>Pterygota</taxon>
        <taxon>Palaeoptera</taxon>
        <taxon>Odonata</taxon>
        <taxon>Epiprocta</taxon>
        <taxon>Anisoptera</taxon>
        <taxon>Libelluloidea</taxon>
        <taxon>Libellulidae</taxon>
        <taxon>Ladona</taxon>
    </lineage>
</organism>
<evidence type="ECO:0000313" key="6">
    <source>
        <dbReference type="Proteomes" id="UP000792457"/>
    </source>
</evidence>
<evidence type="ECO:0008006" key="7">
    <source>
        <dbReference type="Google" id="ProtNLM"/>
    </source>
</evidence>
<evidence type="ECO:0000313" key="5">
    <source>
        <dbReference type="EMBL" id="KAG8224164.1"/>
    </source>
</evidence>
<sequence length="362" mass="39597">MLPLPRPAPPEGTGRPAPVSLPSLCPHASTPTDRLQNKYRSRGEACSPPSISSHSPLQKPSVSRRDARSGRDRGQRGLHSAGDFRDGRGPFPREARWILSGHVSPLREEVGGSSVPGLQGSGILRPVRAEAGLREGKRNLFRKSARIRVRAVERRGVASHPSPWGCFAFPEKETFRENRLGVSDECCRIGCTETTLKSYCAPSEDDYGDPDLPRDEQPSAVSARRPEQVPEGDASARVPPATKVSRGGKRRRGGGGGGGRKKGGARLPRGGGKGKRCRCRRRRRKVEIIVLQTDAESNRRPLAHTSFQIGTIAPSFLANLRVESQRRLLQFQALCPDIPDTNRLSRKCGKSVQQTDYHPVVV</sequence>
<reference evidence="5" key="2">
    <citation type="submission" date="2017-10" db="EMBL/GenBank/DDBJ databases">
        <title>Ladona fulva Genome sequencing and assembly.</title>
        <authorList>
            <person name="Murali S."/>
            <person name="Richards S."/>
            <person name="Bandaranaike D."/>
            <person name="Bellair M."/>
            <person name="Blankenburg K."/>
            <person name="Chao H."/>
            <person name="Dinh H."/>
            <person name="Doddapaneni H."/>
            <person name="Dugan-Rocha S."/>
            <person name="Elkadiri S."/>
            <person name="Gnanaolivu R."/>
            <person name="Hernandez B."/>
            <person name="Skinner E."/>
            <person name="Javaid M."/>
            <person name="Lee S."/>
            <person name="Li M."/>
            <person name="Ming W."/>
            <person name="Munidasa M."/>
            <person name="Muniz J."/>
            <person name="Nguyen L."/>
            <person name="Hughes D."/>
            <person name="Osuji N."/>
            <person name="Pu L.-L."/>
            <person name="Puazo M."/>
            <person name="Qu C."/>
            <person name="Quiroz J."/>
            <person name="Raj R."/>
            <person name="Weissenberger G."/>
            <person name="Xin Y."/>
            <person name="Zou X."/>
            <person name="Han Y."/>
            <person name="Worley K."/>
            <person name="Muzny D."/>
            <person name="Gibbs R."/>
        </authorList>
    </citation>
    <scope>NUCLEOTIDE SEQUENCE</scope>
    <source>
        <strain evidence="5">Sampled in the wild</strain>
    </source>
</reference>
<keyword evidence="3" id="KW-0732">Signal</keyword>
<dbReference type="PROSITE" id="PS00262">
    <property type="entry name" value="INSULIN"/>
    <property type="match status" value="1"/>
</dbReference>
<accession>A0A8K0NY70</accession>
<feature type="compositionally biased region" description="Polar residues" evidence="4">
    <location>
        <begin position="49"/>
        <end position="61"/>
    </location>
</feature>
<gene>
    <name evidence="5" type="ORF">J437_LFUL005548</name>
</gene>
<dbReference type="InterPro" id="IPR036438">
    <property type="entry name" value="Insulin-like_sf"/>
</dbReference>